<name>A0A367YRU3_9ACTN</name>
<organism evidence="2 3">
    <name type="scientific">Desertihabitans brevis</name>
    <dbReference type="NCBI Taxonomy" id="2268447"/>
    <lineage>
        <taxon>Bacteria</taxon>
        <taxon>Bacillati</taxon>
        <taxon>Actinomycetota</taxon>
        <taxon>Actinomycetes</taxon>
        <taxon>Propionibacteriales</taxon>
        <taxon>Propionibacteriaceae</taxon>
        <taxon>Desertihabitans</taxon>
    </lineage>
</organism>
<dbReference type="AlphaFoldDB" id="A0A367YRU3"/>
<comment type="caution">
    <text evidence="2">The sequence shown here is derived from an EMBL/GenBank/DDBJ whole genome shotgun (WGS) entry which is preliminary data.</text>
</comment>
<evidence type="ECO:0000313" key="2">
    <source>
        <dbReference type="EMBL" id="RCK68467.1"/>
    </source>
</evidence>
<dbReference type="SUPFAM" id="SSF116922">
    <property type="entry name" value="YugE-like"/>
    <property type="match status" value="1"/>
</dbReference>
<dbReference type="InterPro" id="IPR023162">
    <property type="entry name" value="Apc36109-like_dom_sf"/>
</dbReference>
<evidence type="ECO:0000256" key="1">
    <source>
        <dbReference type="SAM" id="MobiDB-lite"/>
    </source>
</evidence>
<accession>A0A367YRU3</accession>
<protein>
    <recommendedName>
        <fullName evidence="4">DUF1871 family protein</fullName>
    </recommendedName>
</protein>
<dbReference type="EMBL" id="QOUI01000011">
    <property type="protein sequence ID" value="RCK68467.1"/>
    <property type="molecule type" value="Genomic_DNA"/>
</dbReference>
<dbReference type="Proteomes" id="UP000252770">
    <property type="component" value="Unassembled WGS sequence"/>
</dbReference>
<reference evidence="2 3" key="1">
    <citation type="submission" date="2018-07" db="EMBL/GenBank/DDBJ databases">
        <title>Desertimonas flava gen. nov. sp. nov.</title>
        <authorList>
            <person name="Liu S."/>
        </authorList>
    </citation>
    <scope>NUCLEOTIDE SEQUENCE [LARGE SCALE GENOMIC DNA]</scope>
    <source>
        <strain evidence="2 3">16Sb5-5</strain>
    </source>
</reference>
<feature type="region of interest" description="Disordered" evidence="1">
    <location>
        <begin position="92"/>
        <end position="118"/>
    </location>
</feature>
<evidence type="ECO:0000313" key="3">
    <source>
        <dbReference type="Proteomes" id="UP000252770"/>
    </source>
</evidence>
<keyword evidence="3" id="KW-1185">Reference proteome</keyword>
<sequence length="118" mass="12252">MVRISATPPGRGPAQQIVRAGLQRWDPIGSIRAGGPADEYDDLVEPVLETAASGAGAETLGSALRQVLRSDYGLSRPEGECVDVARDVLEGLHAGRHLPPPGTTEPAPEDSGTGFVRG</sequence>
<gene>
    <name evidence="2" type="ORF">DT076_16285</name>
</gene>
<proteinExistence type="predicted"/>
<dbReference type="Gene3D" id="1.10.340.20">
    <property type="entry name" value="Apc36109-like domain"/>
    <property type="match status" value="1"/>
</dbReference>
<evidence type="ECO:0008006" key="4">
    <source>
        <dbReference type="Google" id="ProtNLM"/>
    </source>
</evidence>